<proteinExistence type="predicted"/>
<name>A0A8H4N6N8_9PEZI</name>
<evidence type="ECO:0000313" key="2">
    <source>
        <dbReference type="Proteomes" id="UP000572817"/>
    </source>
</evidence>
<evidence type="ECO:0008006" key="3">
    <source>
        <dbReference type="Google" id="ProtNLM"/>
    </source>
</evidence>
<organism evidence="1 2">
    <name type="scientific">Botryosphaeria dothidea</name>
    <dbReference type="NCBI Taxonomy" id="55169"/>
    <lineage>
        <taxon>Eukaryota</taxon>
        <taxon>Fungi</taxon>
        <taxon>Dikarya</taxon>
        <taxon>Ascomycota</taxon>
        <taxon>Pezizomycotina</taxon>
        <taxon>Dothideomycetes</taxon>
        <taxon>Dothideomycetes incertae sedis</taxon>
        <taxon>Botryosphaeriales</taxon>
        <taxon>Botryosphaeriaceae</taxon>
        <taxon>Botryosphaeria</taxon>
    </lineage>
</organism>
<dbReference type="Pfam" id="PF22814">
    <property type="entry name" value="WelO5"/>
    <property type="match status" value="1"/>
</dbReference>
<comment type="caution">
    <text evidence="1">The sequence shown here is derived from an EMBL/GenBank/DDBJ whole genome shotgun (WGS) entry which is preliminary data.</text>
</comment>
<keyword evidence="2" id="KW-1185">Reference proteome</keyword>
<dbReference type="Gene3D" id="2.60.120.620">
    <property type="entry name" value="q2cbj1_9rhob like domain"/>
    <property type="match status" value="1"/>
</dbReference>
<dbReference type="EMBL" id="WWBZ02000051">
    <property type="protein sequence ID" value="KAF4304767.1"/>
    <property type="molecule type" value="Genomic_DNA"/>
</dbReference>
<protein>
    <recommendedName>
        <fullName evidence="3">Prolyl 4-hydroxylase alpha subunit Fe(2+) 2OG dioxygenase domain-containing protein</fullName>
    </recommendedName>
</protein>
<sequence>MTTQVETQTSPEVRVHGVLPTHPAAKWNTDQAVPLSKQSFLDLLDGKTPLIKIPGFASKEVCEKLVAELTPRLCPYLHATGPAVQKVGLAQFEFQAQSEEDYKTRTGKEKQRYFEESAKIRPLHDDLAKAVGENVWARVITSLAALVPEWDVSVASEGESKDYFSGIFRCINNGTPIHCDWCPYDCNTEDWIINRITKQAVFNLYITPIRGGRTTLYDVQWTPDALRYRDPSSYGYYPDLVEGRKSCPFEPEVGDLFIFNSRNMHEVRAVDKATGGLGRIALASFMGLLPCEETKGKPRLMFWS</sequence>
<gene>
    <name evidence="1" type="ORF">GTA08_BOTSDO08550</name>
</gene>
<accession>A0A8H4N6N8</accession>
<dbReference type="InterPro" id="IPR055091">
    <property type="entry name" value="WelO5-like"/>
</dbReference>
<evidence type="ECO:0000313" key="1">
    <source>
        <dbReference type="EMBL" id="KAF4304767.1"/>
    </source>
</evidence>
<dbReference type="OrthoDB" id="5282017at2759"/>
<dbReference type="AlphaFoldDB" id="A0A8H4N6N8"/>
<reference evidence="1" key="1">
    <citation type="submission" date="2020-04" db="EMBL/GenBank/DDBJ databases">
        <title>Genome Assembly and Annotation of Botryosphaeria dothidea sdau 11-99, a Latent Pathogen of Apple Fruit Ring Rot in China.</title>
        <authorList>
            <person name="Yu C."/>
            <person name="Diao Y."/>
            <person name="Lu Q."/>
            <person name="Zhao J."/>
            <person name="Cui S."/>
            <person name="Peng C."/>
            <person name="He B."/>
            <person name="Liu H."/>
        </authorList>
    </citation>
    <scope>NUCLEOTIDE SEQUENCE [LARGE SCALE GENOMIC DNA]</scope>
    <source>
        <strain evidence="1">Sdau11-99</strain>
    </source>
</reference>
<dbReference type="Proteomes" id="UP000572817">
    <property type="component" value="Unassembled WGS sequence"/>
</dbReference>